<evidence type="ECO:0000313" key="4">
    <source>
        <dbReference type="EMBL" id="VCU40872.1"/>
    </source>
</evidence>
<protein>
    <submittedName>
        <fullName evidence="4">Bgt-3576</fullName>
    </submittedName>
</protein>
<dbReference type="AlphaFoldDB" id="A0A9X9PRZ5"/>
<dbReference type="InterPro" id="IPR019451">
    <property type="entry name" value="Rtp1_C1"/>
</dbReference>
<dbReference type="InterPro" id="IPR039600">
    <property type="entry name" value="TANGO6/Rtp1"/>
</dbReference>
<dbReference type="PANTHER" id="PTHR20959">
    <property type="entry name" value="TRANSPORT AND GOLGI ORGANIZATION PROTEIN 6 FAMILY MEMBER"/>
    <property type="match status" value="1"/>
</dbReference>
<organism evidence="4 5">
    <name type="scientific">Blumeria graminis f. sp. tritici</name>
    <dbReference type="NCBI Taxonomy" id="62690"/>
    <lineage>
        <taxon>Eukaryota</taxon>
        <taxon>Fungi</taxon>
        <taxon>Dikarya</taxon>
        <taxon>Ascomycota</taxon>
        <taxon>Pezizomycotina</taxon>
        <taxon>Leotiomycetes</taxon>
        <taxon>Erysiphales</taxon>
        <taxon>Erysiphaceae</taxon>
        <taxon>Blumeria</taxon>
    </lineage>
</organism>
<accession>A0A9X9PRZ5</accession>
<dbReference type="EMBL" id="LR026987">
    <property type="protein sequence ID" value="VCU40872.1"/>
    <property type="molecule type" value="Genomic_DNA"/>
</dbReference>
<keyword evidence="5" id="KW-1185">Reference proteome</keyword>
<proteinExistence type="inferred from homology"/>
<evidence type="ECO:0000259" key="3">
    <source>
        <dbReference type="Pfam" id="PF10363"/>
    </source>
</evidence>
<dbReference type="InterPro" id="IPR019414">
    <property type="entry name" value="Rtp1_C2"/>
</dbReference>
<dbReference type="PANTHER" id="PTHR20959:SF1">
    <property type="entry name" value="TRANSPORT AND GOLGI ORGANIZATION PROTEIN 6 HOMOLOG"/>
    <property type="match status" value="1"/>
</dbReference>
<evidence type="ECO:0000313" key="5">
    <source>
        <dbReference type="Proteomes" id="UP000324639"/>
    </source>
</evidence>
<comment type="similarity">
    <text evidence="1">Belongs to the Tango6 family.</text>
</comment>
<dbReference type="Proteomes" id="UP000324639">
    <property type="component" value="Chromosome Bgt_-04"/>
</dbReference>
<feature type="domain" description="RNA polymerase II assembly factor Rtp1 C-terminal" evidence="2">
    <location>
        <begin position="828"/>
        <end position="858"/>
    </location>
</feature>
<dbReference type="Pfam" id="PF10363">
    <property type="entry name" value="RTP1_C1"/>
    <property type="match status" value="1"/>
</dbReference>
<evidence type="ECO:0000259" key="2">
    <source>
        <dbReference type="Pfam" id="PF10304"/>
    </source>
</evidence>
<dbReference type="GO" id="GO:0009306">
    <property type="term" value="P:protein secretion"/>
    <property type="evidence" value="ECO:0007669"/>
    <property type="project" value="TreeGrafter"/>
</dbReference>
<sequence length="901" mass="100905">MSIDERKAQSNLLKDIVSHAQKAFDPSYEKGTRLGHIKTFESLLESTSTCSLLSVLSTLVQPGRTSPWIREQLTSALARLPLRPKGVQNTIEFVISIHPSATVTSNAEGTGKRSCISHEAMNAVSRLLSSPPAASGIEYWFNGIAPQLLSLLDGDGDLEMDKVAAFIIGFGILGRKIYGSIGKPGWRAFVEPIYAHICPSAMQCKSQIYRKYESIDVEILSMHRILSTAEEVYHALQRLQVLVTSHPHPSLANRLLRPILLPLWAIFWRSQEYSQVENSFGNTAKNLLTTLLRLAPGSNSTTHKGLLNLIIDDLMFQGKDTVGETGWIYVLTQSGIHIEEMRLSNQTFKMTNLENVDLAISIFVTLMSDLPELKNEVSALFMKLISSYLSCRSKDLTTQIHTHEVDFPSDTIAKVIGVKLMQKMLVTLPEMLIDNSLQLLELINQVLSDWEAICHEDSNADLISVALSLLNVVLTSRFQRSKAIDHLFESIQKSLEIISRQSFLEVSRTSKNLLMLLTLHDTIIPTESDTTVGKRPWISKQTEEKKSYDLAMSYLTSLDSPPPVKVQGLEIISQLIGASSSILDIPALILLLITYLRDNEEYVYLKIINLLVQLSRWHPKTVMRDLMDQYVDSNEECELDQRLRLGETLLQVIEKNRLDFNLEAADTLCRGLLFLGSRRGYRPKSYKLREKTVLPKVKQEVENIETSSELELSLDNDNDTSLQAEDLLCQIVAGWESKRGEEDVRIRSSAITIFGAAISTNIEGISSRLASASLELSLQILGLEPELEKGILRRAAVLLIMNFLKSLDSSRARKRSSVFDFTGQGVADIRRVLQYIEATDNDGLVQQHAKDVLESLEALQIKCLNPPLLHNSRKIIAYNEMSILSTGPKSSHSNPIIEEIE</sequence>
<name>A0A9X9PRZ5_BLUGR</name>
<evidence type="ECO:0000256" key="1">
    <source>
        <dbReference type="ARBA" id="ARBA00005724"/>
    </source>
</evidence>
<dbReference type="Pfam" id="PF10304">
    <property type="entry name" value="RTP1_C2"/>
    <property type="match status" value="1"/>
</dbReference>
<dbReference type="SUPFAM" id="SSF48371">
    <property type="entry name" value="ARM repeat"/>
    <property type="match status" value="1"/>
</dbReference>
<gene>
    <name evidence="4" type="ORF">BGT96224V316_LOCUS2126</name>
</gene>
<reference evidence="4 5" key="1">
    <citation type="submission" date="2018-08" db="EMBL/GenBank/DDBJ databases">
        <authorList>
            <person name="Muller C M."/>
        </authorList>
    </citation>
    <scope>NUCLEOTIDE SEQUENCE [LARGE SCALE GENOMIC DNA]</scope>
</reference>
<dbReference type="InterPro" id="IPR016024">
    <property type="entry name" value="ARM-type_fold"/>
</dbReference>
<feature type="domain" description="RNA polymerase II assembly factor Rtp1 C-terminal" evidence="3">
    <location>
        <begin position="559"/>
        <end position="655"/>
    </location>
</feature>